<dbReference type="AlphaFoldDB" id="A0A4S4FHW0"/>
<sequence length="259" mass="26654">MTDSTTADRALTLQSLHQAPEILRVVNVWDAISAATVAALPETKAIATAGHSIAATFGYKDGGMPLDVALAGARAVVDAVNLPVSADLDDGYDNPGETIRRAIALGIVGANVEDRLRPFDDSVARVAAIIAAAEAEGVAFQLNARTDAIVRGGDRPIEQSIEDAIARGKAFLDAGAALVFVPGAVTREVVEPLVAGLGAGKLSVIGLPGALTAAEYQELGVARISYGPLTQRVALRALRDLATDLYGNGVIPEDTPALN</sequence>
<evidence type="ECO:0000313" key="1">
    <source>
        <dbReference type="EMBL" id="THG29890.1"/>
    </source>
</evidence>
<protein>
    <submittedName>
        <fullName evidence="1">Isocitrate lyase/phosphoenolpyruvate mutase family protein</fullName>
    </submittedName>
</protein>
<name>A0A4S4FHW0_9MICO</name>
<comment type="caution">
    <text evidence="1">The sequence shown here is derived from an EMBL/GenBank/DDBJ whole genome shotgun (WGS) entry which is preliminary data.</text>
</comment>
<dbReference type="CDD" id="cd00377">
    <property type="entry name" value="ICL_PEPM"/>
    <property type="match status" value="1"/>
</dbReference>
<proteinExistence type="predicted"/>
<dbReference type="RefSeq" id="WP_136428219.1">
    <property type="nucleotide sequence ID" value="NZ_SSSM01000005.1"/>
</dbReference>
<dbReference type="InterPro" id="IPR015813">
    <property type="entry name" value="Pyrv/PenolPyrv_kinase-like_dom"/>
</dbReference>
<reference evidence="1 2" key="1">
    <citation type="submission" date="2019-04" db="EMBL/GenBank/DDBJ databases">
        <authorList>
            <person name="Jiang L."/>
        </authorList>
    </citation>
    <scope>NUCLEOTIDE SEQUENCE [LARGE SCALE GENOMIC DNA]</scope>
    <source>
        <strain evidence="1 2">YIM 131853</strain>
    </source>
</reference>
<organism evidence="1 2">
    <name type="scientific">Naasia lichenicola</name>
    <dbReference type="NCBI Taxonomy" id="2565933"/>
    <lineage>
        <taxon>Bacteria</taxon>
        <taxon>Bacillati</taxon>
        <taxon>Actinomycetota</taxon>
        <taxon>Actinomycetes</taxon>
        <taxon>Micrococcales</taxon>
        <taxon>Microbacteriaceae</taxon>
        <taxon>Naasia</taxon>
    </lineage>
</organism>
<dbReference type="Proteomes" id="UP000309133">
    <property type="component" value="Unassembled WGS sequence"/>
</dbReference>
<dbReference type="InterPro" id="IPR040442">
    <property type="entry name" value="Pyrv_kinase-like_dom_sf"/>
</dbReference>
<evidence type="ECO:0000313" key="2">
    <source>
        <dbReference type="Proteomes" id="UP000309133"/>
    </source>
</evidence>
<dbReference type="EMBL" id="SSSM01000005">
    <property type="protein sequence ID" value="THG29890.1"/>
    <property type="molecule type" value="Genomic_DNA"/>
</dbReference>
<dbReference type="SUPFAM" id="SSF51621">
    <property type="entry name" value="Phosphoenolpyruvate/pyruvate domain"/>
    <property type="match status" value="1"/>
</dbReference>
<gene>
    <name evidence="1" type="ORF">E6C64_14670</name>
</gene>
<dbReference type="Pfam" id="PF13714">
    <property type="entry name" value="PEP_mutase"/>
    <property type="match status" value="1"/>
</dbReference>
<dbReference type="PANTHER" id="PTHR42905:SF16">
    <property type="entry name" value="CARBOXYPHOSPHONOENOLPYRUVATE PHOSPHONOMUTASE-LIKE PROTEIN (AFU_ORTHOLOGUE AFUA_5G07230)"/>
    <property type="match status" value="1"/>
</dbReference>
<keyword evidence="1" id="KW-0456">Lyase</keyword>
<accession>A0A4S4FHW0</accession>
<dbReference type="OrthoDB" id="9780430at2"/>
<dbReference type="Gene3D" id="3.20.20.60">
    <property type="entry name" value="Phosphoenolpyruvate-binding domains"/>
    <property type="match status" value="1"/>
</dbReference>
<keyword evidence="1" id="KW-0670">Pyruvate</keyword>
<keyword evidence="2" id="KW-1185">Reference proteome</keyword>
<dbReference type="GO" id="GO:0016829">
    <property type="term" value="F:lyase activity"/>
    <property type="evidence" value="ECO:0007669"/>
    <property type="project" value="UniProtKB-KW"/>
</dbReference>
<dbReference type="InterPro" id="IPR039556">
    <property type="entry name" value="ICL/PEPM"/>
</dbReference>
<dbReference type="PANTHER" id="PTHR42905">
    <property type="entry name" value="PHOSPHOENOLPYRUVATE CARBOXYLASE"/>
    <property type="match status" value="1"/>
</dbReference>